<sequence>MDAIPEDREIKALKHSNPLLQDINNRLPGLLWNSQDGRKELRLRVKVADYHHLIGRLESFQEFPQLLDPILAGCMENLTSAFSVYLSLENGESEPSSDSEDRLTVNTLAALGQLLYVWMKVRGPKVVLRFLYNDPKWLEPMLGVFEETSKLIGKADKSADVLNDVVEEAFEGAPKPKVEDRSGLPWHLRYVTLMWISHLLYTPFDLVTIGDEPAGKPPTPLVEVPALPLGTPEIARRALNVACCNIHSPGKDREGASAIIIRLVVRKDVNGYLLHWFVDWVATIVGLCVKGNLREDDKGVAYVYFLMGLLGALSGIFASGERSIVGQSVLLQKVYDNIVRELYADESGLVAQNAMLRKTLCKLLRNISYLYLPPPGQGETQDGPPEEVEEMIDQLLRLLDDRDSLVRYAASKSLSLIALRLAATDRSQIFEAVIDLYDSDVLYPNKALTKLDPKKRHQKDLSQVSVHLWHGLTLTVATFLRFHAATVQMLPKVLDCIITALAFEQRKATFATGGNVRDAACYAAWSLARNYKTEEMMAERPMPPHPEDISLPQLLALELVNAACLDPIGNIRRGASAALQELVGRHPNMIQDGISLVQAVDYSAVALRSRASTEVASKAAVLGAACYWGGLINGLVGDWRGIGLQDSVGRIIAGKGIGTLSKIGILDIGKRQEVWNITKNIIKRYGAGASLDIEIRHGSWYALADIIFSLISELGKTNPKLLVEILLEMREKTGVFEIFDNVKPRDFVHPVLKPEMTCEAAAYLVTALSDAAKVMYAHGLPDLPVPLLRRYLCVIDSALERWEENVTTVAVYAAERFFLHMNDRYRTEIVKLWLGKSRARTRRILVVKALGAVFRFFKNEQEWPRLSSIQQDIIDGLLVVSRSPHIEMRVAAMSAFADGVFPEGVTNEHILQAIHKSLVDYSVDSRGDVGSWARIEAIRAVLSLHNLHPLDIHTPDTTSFNIFHKIIGLSAEKLDRVRLKACDAVWKLTAQEPQWVAIFNGITAESSFWVNWDEYFETTVKILGLEPVRESYLEGYATSAGAGSDSVMRSSTRAMQKYMSGLPPYPSPNGGVALSEIVKSWIAIVEKAIAATDDRVVVPALAMLGGWFESGLMEKLDGGEFRFQSLFSLTQKAHFKSSNVAKLSGAVKIYNGLASIKSTRTPSVKKLVSMLLHPFPKIRTEVSETLYLIISLEGDQEEAEVLLMETNWVDQPKELKATVEEIKVLLGI</sequence>
<evidence type="ECO:0000313" key="6">
    <source>
        <dbReference type="Proteomes" id="UP001313282"/>
    </source>
</evidence>
<evidence type="ECO:0000259" key="4">
    <source>
        <dbReference type="Pfam" id="PF25767"/>
    </source>
</evidence>
<dbReference type="Pfam" id="PF12612">
    <property type="entry name" value="TFCD_C"/>
    <property type="match status" value="1"/>
</dbReference>
<dbReference type="Proteomes" id="UP001313282">
    <property type="component" value="Unassembled WGS sequence"/>
</dbReference>
<dbReference type="InterPro" id="IPR011989">
    <property type="entry name" value="ARM-like"/>
</dbReference>
<proteinExistence type="predicted"/>
<dbReference type="InterPro" id="IPR033162">
    <property type="entry name" value="TBCD"/>
</dbReference>
<dbReference type="InterPro" id="IPR016024">
    <property type="entry name" value="ARM-type_fold"/>
</dbReference>
<dbReference type="AlphaFoldDB" id="A0AAN8ML96"/>
<dbReference type="PROSITE" id="PS50077">
    <property type="entry name" value="HEAT_REPEAT"/>
    <property type="match status" value="1"/>
</dbReference>
<dbReference type="PANTHER" id="PTHR12658:SF0">
    <property type="entry name" value="TUBULIN-SPECIFIC CHAPERONE D"/>
    <property type="match status" value="1"/>
</dbReference>
<evidence type="ECO:0000256" key="1">
    <source>
        <dbReference type="ARBA" id="ARBA00023186"/>
    </source>
</evidence>
<dbReference type="EMBL" id="JAVHNR010000009">
    <property type="protein sequence ID" value="KAK6333549.1"/>
    <property type="molecule type" value="Genomic_DNA"/>
</dbReference>
<accession>A0AAN8ML96</accession>
<evidence type="ECO:0000313" key="5">
    <source>
        <dbReference type="EMBL" id="KAK6333549.1"/>
    </source>
</evidence>
<dbReference type="InterPro" id="IPR022577">
    <property type="entry name" value="TBCD_C"/>
</dbReference>
<keyword evidence="1" id="KW-0143">Chaperone</keyword>
<evidence type="ECO:0000256" key="2">
    <source>
        <dbReference type="PROSITE-ProRule" id="PRU00103"/>
    </source>
</evidence>
<keyword evidence="6" id="KW-1185">Reference proteome</keyword>
<feature type="domain" description="Tubulin-folding cofactor D ARM repeats" evidence="4">
    <location>
        <begin position="466"/>
        <end position="593"/>
    </location>
</feature>
<organism evidence="5 6">
    <name type="scientific">Orbilia javanica</name>
    <dbReference type="NCBI Taxonomy" id="47235"/>
    <lineage>
        <taxon>Eukaryota</taxon>
        <taxon>Fungi</taxon>
        <taxon>Dikarya</taxon>
        <taxon>Ascomycota</taxon>
        <taxon>Pezizomycotina</taxon>
        <taxon>Orbiliomycetes</taxon>
        <taxon>Orbiliales</taxon>
        <taxon>Orbiliaceae</taxon>
        <taxon>Orbilia</taxon>
    </lineage>
</organism>
<dbReference type="SUPFAM" id="SSF48371">
    <property type="entry name" value="ARM repeat"/>
    <property type="match status" value="1"/>
</dbReference>
<dbReference type="Pfam" id="PF23579">
    <property type="entry name" value="ARM_TBCD"/>
    <property type="match status" value="1"/>
</dbReference>
<dbReference type="GO" id="GO:0000226">
    <property type="term" value="P:microtubule cytoskeleton organization"/>
    <property type="evidence" value="ECO:0007669"/>
    <property type="project" value="TreeGrafter"/>
</dbReference>
<dbReference type="PANTHER" id="PTHR12658">
    <property type="entry name" value="BETA-TUBULIN COFACTOR D"/>
    <property type="match status" value="1"/>
</dbReference>
<evidence type="ECO:0000259" key="3">
    <source>
        <dbReference type="Pfam" id="PF12612"/>
    </source>
</evidence>
<dbReference type="Gene3D" id="1.25.10.10">
    <property type="entry name" value="Leucine-rich Repeat Variant"/>
    <property type="match status" value="1"/>
</dbReference>
<dbReference type="GO" id="GO:0048487">
    <property type="term" value="F:beta-tubulin binding"/>
    <property type="evidence" value="ECO:0007669"/>
    <property type="project" value="InterPro"/>
</dbReference>
<feature type="domain" description="Tubulin-folding cofactor D C-terminal" evidence="3">
    <location>
        <begin position="962"/>
        <end position="1142"/>
    </location>
</feature>
<dbReference type="InterPro" id="IPR021133">
    <property type="entry name" value="HEAT_type_2"/>
</dbReference>
<dbReference type="InterPro" id="IPR058033">
    <property type="entry name" value="ARM_TBCD_2nd"/>
</dbReference>
<protein>
    <recommendedName>
        <fullName evidence="7">Tubulin-specific chaperone D C-terminal domain-containing protein</fullName>
    </recommendedName>
</protein>
<evidence type="ECO:0008006" key="7">
    <source>
        <dbReference type="Google" id="ProtNLM"/>
    </source>
</evidence>
<dbReference type="Pfam" id="PF25767">
    <property type="entry name" value="ARM_TBCD_2nd"/>
    <property type="match status" value="1"/>
</dbReference>
<dbReference type="GO" id="GO:0007023">
    <property type="term" value="P:post-chaperonin tubulin folding pathway"/>
    <property type="evidence" value="ECO:0007669"/>
    <property type="project" value="InterPro"/>
</dbReference>
<reference evidence="5 6" key="1">
    <citation type="submission" date="2019-10" db="EMBL/GenBank/DDBJ databases">
        <authorList>
            <person name="Palmer J.M."/>
        </authorList>
    </citation>
    <scope>NUCLEOTIDE SEQUENCE [LARGE SCALE GENOMIC DNA]</scope>
    <source>
        <strain evidence="5 6">TWF718</strain>
    </source>
</reference>
<dbReference type="GO" id="GO:0007021">
    <property type="term" value="P:tubulin complex assembly"/>
    <property type="evidence" value="ECO:0007669"/>
    <property type="project" value="InterPro"/>
</dbReference>
<dbReference type="GO" id="GO:0005096">
    <property type="term" value="F:GTPase activator activity"/>
    <property type="evidence" value="ECO:0007669"/>
    <property type="project" value="InterPro"/>
</dbReference>
<name>A0AAN8ML96_9PEZI</name>
<feature type="repeat" description="HEAT" evidence="2">
    <location>
        <begin position="391"/>
        <end position="428"/>
    </location>
</feature>
<gene>
    <name evidence="5" type="ORF">TWF718_011357</name>
</gene>
<comment type="caution">
    <text evidence="5">The sequence shown here is derived from an EMBL/GenBank/DDBJ whole genome shotgun (WGS) entry which is preliminary data.</text>
</comment>